<sequence length="254" mass="27810">MAELETIPRAELDTLQRDTLHLASSPTADVLTEGYRSMVEIRAAYRRALHARDEAAAHLVAHEAWSLGDIAHVLCGHRHHTERAAVILAWTQPPDRLPGAQRRLHDAQRTALRLRGLLTLLTGIVEERLAEPPQQSEPDADPVQRLFDAEQQMQRVRTFRDTTEATRDVIGATLVTHHGWRLRQVAAIAEAETTDISAAYAVARLSSPSDADTGALREVSILARHLGAEADRLTAIREAAAAECQAAGLPGLLP</sequence>
<dbReference type="Proteomes" id="UP000587527">
    <property type="component" value="Unassembled WGS sequence"/>
</dbReference>
<accession>A0A841BPB7</accession>
<keyword evidence="2" id="KW-1185">Reference proteome</keyword>
<evidence type="ECO:0000313" key="2">
    <source>
        <dbReference type="Proteomes" id="UP000587527"/>
    </source>
</evidence>
<dbReference type="EMBL" id="JACHMN010000002">
    <property type="protein sequence ID" value="MBB5868671.1"/>
    <property type="molecule type" value="Genomic_DNA"/>
</dbReference>
<proteinExistence type="predicted"/>
<name>A0A841BPB7_9ACTN</name>
<protein>
    <submittedName>
        <fullName evidence="1">Uncharacterized protein</fullName>
    </submittedName>
</protein>
<gene>
    <name evidence="1" type="ORF">F4553_002050</name>
</gene>
<reference evidence="1 2" key="1">
    <citation type="submission" date="2020-08" db="EMBL/GenBank/DDBJ databases">
        <title>Sequencing the genomes of 1000 actinobacteria strains.</title>
        <authorList>
            <person name="Klenk H.-P."/>
        </authorList>
    </citation>
    <scope>NUCLEOTIDE SEQUENCE [LARGE SCALE GENOMIC DNA]</scope>
    <source>
        <strain evidence="1 2">DSM 45362</strain>
    </source>
</reference>
<dbReference type="RefSeq" id="WP_184834775.1">
    <property type="nucleotide sequence ID" value="NZ_JACHMN010000002.1"/>
</dbReference>
<comment type="caution">
    <text evidence="1">The sequence shown here is derived from an EMBL/GenBank/DDBJ whole genome shotgun (WGS) entry which is preliminary data.</text>
</comment>
<organism evidence="1 2">
    <name type="scientific">Allocatelliglobosispora scoriae</name>
    <dbReference type="NCBI Taxonomy" id="643052"/>
    <lineage>
        <taxon>Bacteria</taxon>
        <taxon>Bacillati</taxon>
        <taxon>Actinomycetota</taxon>
        <taxon>Actinomycetes</taxon>
        <taxon>Micromonosporales</taxon>
        <taxon>Micromonosporaceae</taxon>
        <taxon>Allocatelliglobosispora</taxon>
    </lineage>
</organism>
<evidence type="ECO:0000313" key="1">
    <source>
        <dbReference type="EMBL" id="MBB5868671.1"/>
    </source>
</evidence>
<dbReference type="AlphaFoldDB" id="A0A841BPB7"/>